<evidence type="ECO:0000256" key="18">
    <source>
        <dbReference type="PIRSR" id="PIRSR603561-2"/>
    </source>
</evidence>
<evidence type="ECO:0000256" key="7">
    <source>
        <dbReference type="ARBA" id="ARBA00022801"/>
    </source>
</evidence>
<dbReference type="GO" id="GO:0006281">
    <property type="term" value="P:DNA repair"/>
    <property type="evidence" value="ECO:0007669"/>
    <property type="project" value="UniProtKB-KW"/>
</dbReference>
<feature type="binding site" evidence="17">
    <location>
        <position position="20"/>
    </location>
    <ligand>
        <name>8-oxo-dGTP</name>
        <dbReference type="ChEBI" id="CHEBI:77896"/>
    </ligand>
</feature>
<keyword evidence="5 18" id="KW-0479">Metal-binding</keyword>
<keyword evidence="8 18" id="KW-0460">Magnesium</keyword>
<evidence type="ECO:0000256" key="9">
    <source>
        <dbReference type="ARBA" id="ARBA00023204"/>
    </source>
</evidence>
<keyword evidence="7 19" id="KW-0378">Hydrolase</keyword>
<dbReference type="PANTHER" id="PTHR47707:SF1">
    <property type="entry name" value="NUDIX HYDROLASE FAMILY PROTEIN"/>
    <property type="match status" value="1"/>
</dbReference>
<dbReference type="InterPro" id="IPR020476">
    <property type="entry name" value="Nudix_hydrolase"/>
</dbReference>
<organism evidence="21">
    <name type="scientific">Gracilinema caldarium</name>
    <dbReference type="NCBI Taxonomy" id="215591"/>
    <lineage>
        <taxon>Bacteria</taxon>
        <taxon>Pseudomonadati</taxon>
        <taxon>Spirochaetota</taxon>
        <taxon>Spirochaetia</taxon>
        <taxon>Spirochaetales</taxon>
        <taxon>Breznakiellaceae</taxon>
        <taxon>Gracilinema</taxon>
    </lineage>
</organism>
<dbReference type="GO" id="GO:0008413">
    <property type="term" value="F:8-oxo-7,8-dihydroguanosine triphosphate pyrophosphatase activity"/>
    <property type="evidence" value="ECO:0007669"/>
    <property type="project" value="InterPro"/>
</dbReference>
<proteinExistence type="inferred from homology"/>
<evidence type="ECO:0000256" key="15">
    <source>
        <dbReference type="ARBA" id="ARBA00041979"/>
    </source>
</evidence>
<evidence type="ECO:0000256" key="17">
    <source>
        <dbReference type="PIRSR" id="PIRSR603561-1"/>
    </source>
</evidence>
<evidence type="ECO:0000256" key="5">
    <source>
        <dbReference type="ARBA" id="ARBA00022723"/>
    </source>
</evidence>
<dbReference type="EMBL" id="DSVL01000027">
    <property type="protein sequence ID" value="HFH28052.1"/>
    <property type="molecule type" value="Genomic_DNA"/>
</dbReference>
<dbReference type="GO" id="GO:0035539">
    <property type="term" value="F:8-oxo-7,8-dihydrodeoxyguanosine triphosphate pyrophosphatase activity"/>
    <property type="evidence" value="ECO:0007669"/>
    <property type="project" value="UniProtKB-EC"/>
</dbReference>
<keyword evidence="3" id="KW-0515">Mutator protein</keyword>
<keyword evidence="4" id="KW-0235">DNA replication</keyword>
<gene>
    <name evidence="21" type="primary">mutT</name>
    <name evidence="21" type="ORF">ENS59_00855</name>
</gene>
<dbReference type="InterPro" id="IPR047127">
    <property type="entry name" value="MutT-like"/>
</dbReference>
<evidence type="ECO:0000259" key="20">
    <source>
        <dbReference type="PROSITE" id="PS51462"/>
    </source>
</evidence>
<comment type="catalytic activity">
    <reaction evidence="11">
        <text>8-oxo-GTP + H2O = 8-oxo-GMP + diphosphate + H(+)</text>
        <dbReference type="Rhea" id="RHEA:67616"/>
        <dbReference type="ChEBI" id="CHEBI:15377"/>
        <dbReference type="ChEBI" id="CHEBI:15378"/>
        <dbReference type="ChEBI" id="CHEBI:33019"/>
        <dbReference type="ChEBI" id="CHEBI:143553"/>
        <dbReference type="ChEBI" id="CHEBI:145694"/>
    </reaction>
</comment>
<dbReference type="GO" id="GO:0046872">
    <property type="term" value="F:metal ion binding"/>
    <property type="evidence" value="ECO:0007669"/>
    <property type="project" value="UniProtKB-KW"/>
</dbReference>
<dbReference type="EC" id="3.6.1.55" evidence="12"/>
<name>A0A7C3E0D6_9SPIR</name>
<dbReference type="Pfam" id="PF00293">
    <property type="entry name" value="NUDIX"/>
    <property type="match status" value="1"/>
</dbReference>
<dbReference type="GO" id="GO:0006260">
    <property type="term" value="P:DNA replication"/>
    <property type="evidence" value="ECO:0007669"/>
    <property type="project" value="UniProtKB-KW"/>
</dbReference>
<evidence type="ECO:0000313" key="21">
    <source>
        <dbReference type="EMBL" id="HFH28052.1"/>
    </source>
</evidence>
<feature type="binding site" evidence="17">
    <location>
        <begin position="31"/>
        <end position="34"/>
    </location>
    <ligand>
        <name>8-oxo-dGTP</name>
        <dbReference type="ChEBI" id="CHEBI:77896"/>
    </ligand>
</feature>
<dbReference type="Gene3D" id="3.90.79.10">
    <property type="entry name" value="Nucleoside Triphosphate Pyrophosphohydrolase"/>
    <property type="match status" value="1"/>
</dbReference>
<protein>
    <recommendedName>
        <fullName evidence="13">8-oxo-dGTP diphosphatase</fullName>
        <ecNumber evidence="12">3.6.1.55</ecNumber>
    </recommendedName>
    <alternativeName>
        <fullName evidence="16">7,8-dihydro-8-oxoguanine-triphosphatase</fullName>
    </alternativeName>
    <alternativeName>
        <fullName evidence="15">Mutator protein MutT</fullName>
    </alternativeName>
    <alternativeName>
        <fullName evidence="14">dGTP pyrophosphohydrolase</fullName>
    </alternativeName>
</protein>
<feature type="binding site" evidence="18">
    <location>
        <position position="54"/>
    </location>
    <ligand>
        <name>Mg(2+)</name>
        <dbReference type="ChEBI" id="CHEBI:18420"/>
    </ligand>
</feature>
<evidence type="ECO:0000256" key="13">
    <source>
        <dbReference type="ARBA" id="ARBA00040794"/>
    </source>
</evidence>
<dbReference type="PRINTS" id="PR00502">
    <property type="entry name" value="NUDIXFAMILY"/>
</dbReference>
<evidence type="ECO:0000256" key="4">
    <source>
        <dbReference type="ARBA" id="ARBA00022705"/>
    </source>
</evidence>
<dbReference type="InterPro" id="IPR003561">
    <property type="entry name" value="Mutator_MutT"/>
</dbReference>
<comment type="similarity">
    <text evidence="2 19">Belongs to the Nudix hydrolase family.</text>
</comment>
<evidence type="ECO:0000256" key="12">
    <source>
        <dbReference type="ARBA" id="ARBA00038905"/>
    </source>
</evidence>
<evidence type="ECO:0000256" key="6">
    <source>
        <dbReference type="ARBA" id="ARBA00022763"/>
    </source>
</evidence>
<dbReference type="NCBIfam" id="TIGR00586">
    <property type="entry name" value="mutt"/>
    <property type="match status" value="1"/>
</dbReference>
<dbReference type="PROSITE" id="PS00893">
    <property type="entry name" value="NUDIX_BOX"/>
    <property type="match status" value="1"/>
</dbReference>
<comment type="cofactor">
    <cofactor evidence="1 18">
        <name>Mg(2+)</name>
        <dbReference type="ChEBI" id="CHEBI:18420"/>
    </cofactor>
</comment>
<keyword evidence="9" id="KW-0234">DNA repair</keyword>
<evidence type="ECO:0000256" key="10">
    <source>
        <dbReference type="ARBA" id="ARBA00035861"/>
    </source>
</evidence>
<accession>A0A7C3E0D6</accession>
<dbReference type="GO" id="GO:0044715">
    <property type="term" value="F:8-oxo-dGDP phosphatase activity"/>
    <property type="evidence" value="ECO:0007669"/>
    <property type="project" value="TreeGrafter"/>
</dbReference>
<dbReference type="InterPro" id="IPR020084">
    <property type="entry name" value="NUDIX_hydrolase_CS"/>
</dbReference>
<dbReference type="SUPFAM" id="SSF55811">
    <property type="entry name" value="Nudix"/>
    <property type="match status" value="1"/>
</dbReference>
<evidence type="ECO:0000256" key="19">
    <source>
        <dbReference type="RuleBase" id="RU003476"/>
    </source>
</evidence>
<evidence type="ECO:0000256" key="3">
    <source>
        <dbReference type="ARBA" id="ARBA00022457"/>
    </source>
</evidence>
<comment type="catalytic activity">
    <reaction evidence="10">
        <text>8-oxo-dGTP + H2O = 8-oxo-dGMP + diphosphate + H(+)</text>
        <dbReference type="Rhea" id="RHEA:31575"/>
        <dbReference type="ChEBI" id="CHEBI:15377"/>
        <dbReference type="ChEBI" id="CHEBI:15378"/>
        <dbReference type="ChEBI" id="CHEBI:33019"/>
        <dbReference type="ChEBI" id="CHEBI:63224"/>
        <dbReference type="ChEBI" id="CHEBI:77896"/>
        <dbReference type="EC" id="3.6.1.55"/>
    </reaction>
</comment>
<evidence type="ECO:0000256" key="16">
    <source>
        <dbReference type="ARBA" id="ARBA00042798"/>
    </source>
</evidence>
<feature type="binding site" evidence="18">
    <location>
        <position position="34"/>
    </location>
    <ligand>
        <name>Mg(2+)</name>
        <dbReference type="ChEBI" id="CHEBI:18420"/>
    </ligand>
</feature>
<reference evidence="21" key="1">
    <citation type="journal article" date="2020" name="mSystems">
        <title>Genome- and Community-Level Interaction Insights into Carbon Utilization and Element Cycling Functions of Hydrothermarchaeota in Hydrothermal Sediment.</title>
        <authorList>
            <person name="Zhou Z."/>
            <person name="Liu Y."/>
            <person name="Xu W."/>
            <person name="Pan J."/>
            <person name="Luo Z.H."/>
            <person name="Li M."/>
        </authorList>
    </citation>
    <scope>NUCLEOTIDE SEQUENCE [LARGE SCALE GENOMIC DNA]</scope>
    <source>
        <strain evidence="21">SpSt-503</strain>
    </source>
</reference>
<feature type="domain" description="Nudix hydrolase" evidence="20">
    <location>
        <begin position="1"/>
        <end position="125"/>
    </location>
</feature>
<evidence type="ECO:0000256" key="8">
    <source>
        <dbReference type="ARBA" id="ARBA00022842"/>
    </source>
</evidence>
<comment type="caution">
    <text evidence="21">The sequence shown here is derived from an EMBL/GenBank/DDBJ whole genome shotgun (WGS) entry which is preliminary data.</text>
</comment>
<evidence type="ECO:0000256" key="11">
    <source>
        <dbReference type="ARBA" id="ARBA00036904"/>
    </source>
</evidence>
<evidence type="ECO:0000256" key="2">
    <source>
        <dbReference type="ARBA" id="ARBA00005582"/>
    </source>
</evidence>
<evidence type="ECO:0000256" key="14">
    <source>
        <dbReference type="ARBA" id="ARBA00041592"/>
    </source>
</evidence>
<dbReference type="AlphaFoldDB" id="A0A7C3E0D6"/>
<dbReference type="PROSITE" id="PS51462">
    <property type="entry name" value="NUDIX"/>
    <property type="match status" value="1"/>
</dbReference>
<evidence type="ECO:0000256" key="1">
    <source>
        <dbReference type="ARBA" id="ARBA00001946"/>
    </source>
</evidence>
<dbReference type="InterPro" id="IPR015797">
    <property type="entry name" value="NUDIX_hydrolase-like_dom_sf"/>
</dbReference>
<sequence>MIAVTAAVILHDGKVLIAQRALDKKLAGKWEFPGGKIEPGETPEACLIREIQEELGVIIEVERFFTETEYHYDTESIKLLAYIARWIDGDFQLAAHSQIQWVTPSELVGYDFAPADVPIVKKLFLTPFPISIKKPSNH</sequence>
<dbReference type="CDD" id="cd03425">
    <property type="entry name" value="NUDIX_MutT_NudA_like"/>
    <property type="match status" value="1"/>
</dbReference>
<dbReference type="GO" id="GO:0044716">
    <property type="term" value="F:8-oxo-GDP phosphatase activity"/>
    <property type="evidence" value="ECO:0007669"/>
    <property type="project" value="TreeGrafter"/>
</dbReference>
<dbReference type="InterPro" id="IPR000086">
    <property type="entry name" value="NUDIX_hydrolase_dom"/>
</dbReference>
<keyword evidence="6" id="KW-0227">DNA damage</keyword>
<dbReference type="PANTHER" id="PTHR47707">
    <property type="entry name" value="8-OXO-DGTP DIPHOSPHATASE"/>
    <property type="match status" value="1"/>
</dbReference>